<keyword evidence="1 11" id="KW-0963">Cytoplasm</keyword>
<keyword evidence="2 11" id="KW-0723">Serine/threonine-protein kinase</keyword>
<dbReference type="Proteomes" id="UP001169862">
    <property type="component" value="Unassembled WGS sequence"/>
</dbReference>
<accession>A0AAW7XJX8</accession>
<dbReference type="Gene3D" id="3.30.200.70">
    <property type="match status" value="1"/>
</dbReference>
<feature type="binding site" evidence="11">
    <location>
        <position position="208"/>
    </location>
    <ligand>
        <name>Mg(2+)</name>
        <dbReference type="ChEBI" id="CHEBI:18420"/>
    </ligand>
</feature>
<dbReference type="PANTHER" id="PTHR39573">
    <property type="entry name" value="STRESS RESPONSE KINASE A"/>
    <property type="match status" value="1"/>
</dbReference>
<dbReference type="GO" id="GO:0004674">
    <property type="term" value="F:protein serine/threonine kinase activity"/>
    <property type="evidence" value="ECO:0007669"/>
    <property type="project" value="UniProtKB-UniRule"/>
</dbReference>
<comment type="function">
    <text evidence="11">A protein kinase that phosphorylates Ser and Thr residues. Probably acts to suppress the effects of stress linked to accumulation of reactive oxygen species. Probably involved in the extracytoplasmic stress response.</text>
</comment>
<dbReference type="PANTHER" id="PTHR39573:SF1">
    <property type="entry name" value="STRESS RESPONSE KINASE A"/>
    <property type="match status" value="1"/>
</dbReference>
<evidence type="ECO:0000256" key="11">
    <source>
        <dbReference type="HAMAP-Rule" id="MF_01497"/>
    </source>
</evidence>
<comment type="caution">
    <text evidence="13">The sequence shown here is derived from an EMBL/GenBank/DDBJ whole genome shotgun (WGS) entry which is preliminary data.</text>
</comment>
<dbReference type="Pfam" id="PF01636">
    <property type="entry name" value="APH"/>
    <property type="match status" value="1"/>
</dbReference>
<dbReference type="GO" id="GO:0005524">
    <property type="term" value="F:ATP binding"/>
    <property type="evidence" value="ECO:0007669"/>
    <property type="project" value="UniProtKB-UniRule"/>
</dbReference>
<dbReference type="EC" id="2.7.11.1" evidence="11"/>
<dbReference type="EMBL" id="JAUOPG010000003">
    <property type="protein sequence ID" value="MDO6453135.1"/>
    <property type="molecule type" value="Genomic_DNA"/>
</dbReference>
<dbReference type="GO" id="GO:0005737">
    <property type="term" value="C:cytoplasm"/>
    <property type="evidence" value="ECO:0007669"/>
    <property type="project" value="UniProtKB-SubCell"/>
</dbReference>
<keyword evidence="10 11" id="KW-0346">Stress response</keyword>
<reference evidence="13" key="1">
    <citation type="submission" date="2023-07" db="EMBL/GenBank/DDBJ databases">
        <title>Genome content predicts the carbon catabolic preferences of heterotrophic bacteria.</title>
        <authorList>
            <person name="Gralka M."/>
        </authorList>
    </citation>
    <scope>NUCLEOTIDE SEQUENCE</scope>
    <source>
        <strain evidence="13">I2M16</strain>
    </source>
</reference>
<evidence type="ECO:0000256" key="1">
    <source>
        <dbReference type="ARBA" id="ARBA00022490"/>
    </source>
</evidence>
<comment type="cofactor">
    <cofactor evidence="11">
        <name>Mg(2+)</name>
        <dbReference type="ChEBI" id="CHEBI:18420"/>
    </cofactor>
</comment>
<dbReference type="SUPFAM" id="SSF56112">
    <property type="entry name" value="Protein kinase-like (PK-like)"/>
    <property type="match status" value="1"/>
</dbReference>
<dbReference type="InterPro" id="IPR032882">
    <property type="entry name" value="SrkA/RdoA"/>
</dbReference>
<evidence type="ECO:0000256" key="10">
    <source>
        <dbReference type="ARBA" id="ARBA00023016"/>
    </source>
</evidence>
<comment type="subcellular location">
    <subcellularLocation>
        <location evidence="11">Cytoplasm</location>
    </subcellularLocation>
</comment>
<keyword evidence="5 11" id="KW-0479">Metal-binding</keyword>
<comment type="catalytic activity">
    <reaction evidence="11">
        <text>L-threonyl-[protein] + ATP = O-phospho-L-threonyl-[protein] + ADP + H(+)</text>
        <dbReference type="Rhea" id="RHEA:46608"/>
        <dbReference type="Rhea" id="RHEA-COMP:11060"/>
        <dbReference type="Rhea" id="RHEA-COMP:11605"/>
        <dbReference type="ChEBI" id="CHEBI:15378"/>
        <dbReference type="ChEBI" id="CHEBI:30013"/>
        <dbReference type="ChEBI" id="CHEBI:30616"/>
        <dbReference type="ChEBI" id="CHEBI:61977"/>
        <dbReference type="ChEBI" id="CHEBI:456216"/>
        <dbReference type="EC" id="2.7.11.1"/>
    </reaction>
</comment>
<proteinExistence type="inferred from homology"/>
<name>A0AAW7XJX8_9GAMM</name>
<dbReference type="InterPro" id="IPR002575">
    <property type="entry name" value="Aminoglycoside_PTrfase"/>
</dbReference>
<dbReference type="AlphaFoldDB" id="A0AAW7XJX8"/>
<evidence type="ECO:0000256" key="4">
    <source>
        <dbReference type="ARBA" id="ARBA00022679"/>
    </source>
</evidence>
<organism evidence="13 14">
    <name type="scientific">Neptunomonas phycophila</name>
    <dbReference type="NCBI Taxonomy" id="1572645"/>
    <lineage>
        <taxon>Bacteria</taxon>
        <taxon>Pseudomonadati</taxon>
        <taxon>Pseudomonadota</taxon>
        <taxon>Gammaproteobacteria</taxon>
        <taxon>Oceanospirillales</taxon>
        <taxon>Oceanospirillaceae</taxon>
        <taxon>Neptunomonas</taxon>
    </lineage>
</organism>
<keyword evidence="7 11" id="KW-0418">Kinase</keyword>
<dbReference type="NCBIfam" id="NF008738">
    <property type="entry name" value="PRK11768.1"/>
    <property type="match status" value="1"/>
</dbReference>
<evidence type="ECO:0000313" key="14">
    <source>
        <dbReference type="Proteomes" id="UP001169862"/>
    </source>
</evidence>
<evidence type="ECO:0000256" key="9">
    <source>
        <dbReference type="ARBA" id="ARBA00022842"/>
    </source>
</evidence>
<evidence type="ECO:0000256" key="5">
    <source>
        <dbReference type="ARBA" id="ARBA00022723"/>
    </source>
</evidence>
<evidence type="ECO:0000256" key="2">
    <source>
        <dbReference type="ARBA" id="ARBA00022527"/>
    </source>
</evidence>
<keyword evidence="9 11" id="KW-0460">Magnesium</keyword>
<evidence type="ECO:0000259" key="12">
    <source>
        <dbReference type="Pfam" id="PF01636"/>
    </source>
</evidence>
<comment type="similarity">
    <text evidence="11">Belongs to the SrkA/RdoA protein kinase family.</text>
</comment>
<evidence type="ECO:0000313" key="13">
    <source>
        <dbReference type="EMBL" id="MDO6453135.1"/>
    </source>
</evidence>
<evidence type="ECO:0000256" key="8">
    <source>
        <dbReference type="ARBA" id="ARBA00022840"/>
    </source>
</evidence>
<dbReference type="InterPro" id="IPR011009">
    <property type="entry name" value="Kinase-like_dom_sf"/>
</dbReference>
<dbReference type="RefSeq" id="WP_303549282.1">
    <property type="nucleotide sequence ID" value="NZ_JAUOPG010000003.1"/>
</dbReference>
<gene>
    <name evidence="11" type="primary">srkA</name>
    <name evidence="13" type="ORF">Q4490_06120</name>
</gene>
<dbReference type="Gene3D" id="1.10.510.10">
    <property type="entry name" value="Transferase(Phosphotransferase) domain 1"/>
    <property type="match status" value="1"/>
</dbReference>
<comment type="subunit">
    <text evidence="11">Monomer.</text>
</comment>
<keyword evidence="3 11" id="KW-0597">Phosphoprotein</keyword>
<feature type="active site" evidence="11">
    <location>
        <position position="220"/>
    </location>
</feature>
<protein>
    <recommendedName>
        <fullName evidence="11">Stress response kinase A</fullName>
        <ecNumber evidence="11">2.7.11.1</ecNumber>
    </recommendedName>
    <alternativeName>
        <fullName evidence="11">Serine/threonine-protein kinase SrkA</fullName>
    </alternativeName>
</protein>
<feature type="binding site" evidence="11">
    <location>
        <position position="220"/>
    </location>
    <ligand>
        <name>Mg(2+)</name>
        <dbReference type="ChEBI" id="CHEBI:18420"/>
    </ligand>
</feature>
<comment type="catalytic activity">
    <reaction evidence="11">
        <text>L-seryl-[protein] + ATP = O-phospho-L-seryl-[protein] + ADP + H(+)</text>
        <dbReference type="Rhea" id="RHEA:17989"/>
        <dbReference type="Rhea" id="RHEA-COMP:9863"/>
        <dbReference type="Rhea" id="RHEA-COMP:11604"/>
        <dbReference type="ChEBI" id="CHEBI:15378"/>
        <dbReference type="ChEBI" id="CHEBI:29999"/>
        <dbReference type="ChEBI" id="CHEBI:30616"/>
        <dbReference type="ChEBI" id="CHEBI:83421"/>
        <dbReference type="ChEBI" id="CHEBI:456216"/>
        <dbReference type="EC" id="2.7.11.1"/>
    </reaction>
</comment>
<feature type="domain" description="Aminoglycoside phosphotransferase" evidence="12">
    <location>
        <begin position="35"/>
        <end position="264"/>
    </location>
</feature>
<evidence type="ECO:0000256" key="3">
    <source>
        <dbReference type="ARBA" id="ARBA00022553"/>
    </source>
</evidence>
<evidence type="ECO:0000256" key="6">
    <source>
        <dbReference type="ARBA" id="ARBA00022741"/>
    </source>
</evidence>
<keyword evidence="8 11" id="KW-0067">ATP-binding</keyword>
<dbReference type="GO" id="GO:0000287">
    <property type="term" value="F:magnesium ion binding"/>
    <property type="evidence" value="ECO:0007669"/>
    <property type="project" value="UniProtKB-UniRule"/>
</dbReference>
<evidence type="ECO:0000256" key="7">
    <source>
        <dbReference type="ARBA" id="ARBA00022777"/>
    </source>
</evidence>
<dbReference type="HAMAP" id="MF_01497">
    <property type="entry name" value="SrkA_kinase"/>
    <property type="match status" value="1"/>
</dbReference>
<dbReference type="Gene3D" id="1.20.1270.170">
    <property type="match status" value="1"/>
</dbReference>
<sequence length="328" mass="38066">MSDNKQPFYELKPDTVIDAVESIGYLSDGRIMALNSYENRVYQVGLDESEPLIAKFYRPQRWTDEQIGEEHRFMAQLVEQDLSVVAPIKSDTGQTLFSYDDYRFSLFVRKGGRAPELEDPEHLFQLGNTLGRIHLAGQAEPFKHRPTLDIQSYGIDSTDFISRELIPVSLKAAYDSLTSDLLREIDAAFKRAGDVVYQRVHGDCHGGNILWRDDMPHFVDFDDARMAPAIQDLWMLLTGDRHQQELQLGEVIDGYNEFASFNPRELHLVEALRTLRMMNYAAWIGRRWEDPAFPMSFPWFNTERYWGEHLLELKEQFAKLQEPVLKLL</sequence>
<keyword evidence="4 11" id="KW-0808">Transferase</keyword>
<keyword evidence="6 11" id="KW-0547">Nucleotide-binding</keyword>
<feature type="site" description="ATP" evidence="11">
    <location>
        <position position="36"/>
    </location>
</feature>
<feature type="active site" description="Proton acceptor" evidence="11">
    <location>
        <position position="203"/>
    </location>
</feature>